<dbReference type="PATRIC" id="fig|507754.4.peg.1082"/>
<proteinExistence type="predicted"/>
<reference evidence="1 2" key="1">
    <citation type="submission" date="2015-09" db="EMBL/GenBank/DDBJ databases">
        <title>Draft genome sequence of Acidiplasma aeolicum DSM 18409.</title>
        <authorList>
            <person name="Hemp J."/>
        </authorList>
    </citation>
    <scope>NUCLEOTIDE SEQUENCE [LARGE SCALE GENOMIC DNA]</scope>
    <source>
        <strain evidence="1 2">V</strain>
    </source>
</reference>
<sequence length="339" mass="38137">MASKWITKKNGNESKHINIESYGTTREVAIKKIPPKPGELEKQAWSMLDNMAKITNVDQLLLQMNKYSGTLGDYSSFNSMLIEFQDPNATIVRSKNEWNYFGRTLKEDARGLSVLYPLGIPRKDMPGKVKAFIEKKREEGLDDETIEKLVQDKFNLGSTGTAYTFGTGNVYDISQTDPIPGKAKPVKEDVTTTQLYKTLKDIARKHYTVKEEPINIGARGYTAHSGDGNGQEIVVMKIPGEDENVLHTLIHEMSHARLDHLNRKDIPYGIAEAEAELSAYLVGQHFGYNFKDESAAYMKGWLDNAKQEGHTLSNENLDRAMNNARHIIQDINAQLETGK</sequence>
<evidence type="ECO:0008006" key="3">
    <source>
        <dbReference type="Google" id="ProtNLM"/>
    </source>
</evidence>
<organism evidence="1 2">
    <name type="scientific">Acidiplasma aeolicum</name>
    <dbReference type="NCBI Taxonomy" id="507754"/>
    <lineage>
        <taxon>Archaea</taxon>
        <taxon>Methanobacteriati</taxon>
        <taxon>Thermoplasmatota</taxon>
        <taxon>Thermoplasmata</taxon>
        <taxon>Thermoplasmatales</taxon>
        <taxon>Ferroplasmaceae</taxon>
        <taxon>Acidiplasma</taxon>
    </lineage>
</organism>
<dbReference type="Proteomes" id="UP000050515">
    <property type="component" value="Unassembled WGS sequence"/>
</dbReference>
<dbReference type="EMBL" id="LJCQ01000341">
    <property type="protein sequence ID" value="KPV45943.1"/>
    <property type="molecule type" value="Genomic_DNA"/>
</dbReference>
<evidence type="ECO:0000313" key="2">
    <source>
        <dbReference type="Proteomes" id="UP000050515"/>
    </source>
</evidence>
<dbReference type="AlphaFoldDB" id="A0A0P9CSV1"/>
<gene>
    <name evidence="1" type="ORF">SE19_07700</name>
</gene>
<comment type="caution">
    <text evidence="1">The sequence shown here is derived from an EMBL/GenBank/DDBJ whole genome shotgun (WGS) entry which is preliminary data.</text>
</comment>
<evidence type="ECO:0000313" key="1">
    <source>
        <dbReference type="EMBL" id="KPV45943.1"/>
    </source>
</evidence>
<protein>
    <recommendedName>
        <fullName evidence="3">LtrC-like protein</fullName>
    </recommendedName>
</protein>
<accession>A0A0P9CSV1</accession>
<name>A0A0P9CSV1_9ARCH</name>